<dbReference type="STRING" id="679901.Mzhil_0753"/>
<dbReference type="GO" id="GO:0006730">
    <property type="term" value="P:one-carbon metabolic process"/>
    <property type="evidence" value="ECO:0007669"/>
    <property type="project" value="InterPro"/>
</dbReference>
<comment type="similarity">
    <text evidence="1">Belongs to the MtrH family.</text>
</comment>
<keyword evidence="5" id="KW-1185">Reference proteome</keyword>
<dbReference type="AlphaFoldDB" id="F7XKL4"/>
<dbReference type="InterPro" id="IPR023467">
    <property type="entry name" value="MeTrfase_MtrH/MtxH"/>
</dbReference>
<dbReference type="HOGENOM" id="CLU_048697_0_0_2"/>
<dbReference type="Pfam" id="PF02007">
    <property type="entry name" value="MtrH"/>
    <property type="match status" value="1"/>
</dbReference>
<dbReference type="Proteomes" id="UP000006622">
    <property type="component" value="Chromosome"/>
</dbReference>
<dbReference type="OrthoDB" id="18811at2157"/>
<evidence type="ECO:0000256" key="2">
    <source>
        <dbReference type="ARBA" id="ARBA00022603"/>
    </source>
</evidence>
<reference evidence="4" key="1">
    <citation type="submission" date="2010-07" db="EMBL/GenBank/DDBJ databases">
        <title>The complete genome of Methanosalsum zhilinae DSM 4017.</title>
        <authorList>
            <consortium name="US DOE Joint Genome Institute (JGI-PGF)"/>
            <person name="Lucas S."/>
            <person name="Copeland A."/>
            <person name="Lapidus A."/>
            <person name="Glavina del Rio T."/>
            <person name="Dalin E."/>
            <person name="Tice H."/>
            <person name="Bruce D."/>
            <person name="Goodwin L."/>
            <person name="Pitluck S."/>
            <person name="Kyrpides N."/>
            <person name="Mavromatis K."/>
            <person name="Ovchinnikova G."/>
            <person name="Daligault H."/>
            <person name="Detter J.C."/>
            <person name="Han C."/>
            <person name="Tapia R."/>
            <person name="Larimer F."/>
            <person name="Land M."/>
            <person name="Hauser L."/>
            <person name="Markowitz V."/>
            <person name="Cheng J.-F."/>
            <person name="Hugenholtz P."/>
            <person name="Woyke T."/>
            <person name="Wu D."/>
            <person name="Spring S."/>
            <person name="Schueler E."/>
            <person name="Brambilla E."/>
            <person name="Klenk H.-P."/>
            <person name="Eisen J.A."/>
        </authorList>
    </citation>
    <scope>NUCLEOTIDE SEQUENCE</scope>
    <source>
        <strain evidence="4">DSM 4017</strain>
    </source>
</reference>
<name>F7XKL4_METZD</name>
<dbReference type="EMBL" id="CP002101">
    <property type="protein sequence ID" value="AEH60617.1"/>
    <property type="molecule type" value="Genomic_DNA"/>
</dbReference>
<gene>
    <name evidence="4" type="ordered locus">Mzhil_0753</name>
</gene>
<evidence type="ECO:0000256" key="1">
    <source>
        <dbReference type="ARBA" id="ARBA00006230"/>
    </source>
</evidence>
<dbReference type="GeneID" id="10822367"/>
<dbReference type="RefSeq" id="WP_013898056.1">
    <property type="nucleotide sequence ID" value="NC_015676.1"/>
</dbReference>
<proteinExistence type="inferred from homology"/>
<dbReference type="GO" id="GO:0032259">
    <property type="term" value="P:methylation"/>
    <property type="evidence" value="ECO:0007669"/>
    <property type="project" value="UniProtKB-KW"/>
</dbReference>
<keyword evidence="3 4" id="KW-0808">Transferase</keyword>
<accession>F7XKL4</accession>
<evidence type="ECO:0000256" key="3">
    <source>
        <dbReference type="ARBA" id="ARBA00022679"/>
    </source>
</evidence>
<evidence type="ECO:0000313" key="5">
    <source>
        <dbReference type="Proteomes" id="UP000006622"/>
    </source>
</evidence>
<dbReference type="GO" id="GO:0008168">
    <property type="term" value="F:methyltransferase activity"/>
    <property type="evidence" value="ECO:0007669"/>
    <property type="project" value="UniProtKB-KW"/>
</dbReference>
<dbReference type="EC" id="2.1.1.86" evidence="4"/>
<organism evidence="4 5">
    <name type="scientific">Methanosalsum zhilinae (strain DSM 4017 / NBRC 107636 / OCM 62 / WeN5)</name>
    <name type="common">Methanohalophilus zhilinae</name>
    <dbReference type="NCBI Taxonomy" id="679901"/>
    <lineage>
        <taxon>Archaea</taxon>
        <taxon>Methanobacteriati</taxon>
        <taxon>Methanobacteriota</taxon>
        <taxon>Stenosarchaea group</taxon>
        <taxon>Methanomicrobia</taxon>
        <taxon>Methanosarcinales</taxon>
        <taxon>Methanosarcinaceae</taxon>
        <taxon>Methanosalsum</taxon>
    </lineage>
</organism>
<keyword evidence="2 4" id="KW-0489">Methyltransferase</keyword>
<protein>
    <submittedName>
        <fullName evidence="4">Tetrahydromethanopterin S-methyltransferase, MtrH subunit</fullName>
        <ecNumber evidence="4">2.1.1.86</ecNumber>
    </submittedName>
</protein>
<dbReference type="NCBIfam" id="TIGR01114">
    <property type="entry name" value="mtrH"/>
    <property type="match status" value="1"/>
</dbReference>
<dbReference type="KEGG" id="mzh:Mzhil_0753"/>
<dbReference type="InterPro" id="IPR011005">
    <property type="entry name" value="Dihydropteroate_synth-like_sf"/>
</dbReference>
<sequence length="310" mass="33831">MFRFQKEQEICNIAGTKIGGQPGELPTVVAGTIFYTGHKIIEDPDKGIFDRNTAEKLINNQESNSDETGIPHIIHIFSNTLESMHKYIDFICDVSDAPFIVDSSEPEVRTDAALYTTETGLADRTIYNSLNMSTEASEIECLKLSDVDSSIILGFNAIDSSLSGRMRLLEDGGGILDKGLVEIANYCGISNKLIDPSITPMGSGAGIALRMSLTAKARWGHPVGSGIHNAPSSWSWLQNKRKEDPLKYKICDIGSIGMQIVSAGDFILYGPMENAPYVFPLVAMGDIMVCEAIEDMGIEHSDNHPINRLV</sequence>
<dbReference type="SUPFAM" id="SSF51717">
    <property type="entry name" value="Dihydropteroate synthetase-like"/>
    <property type="match status" value="1"/>
</dbReference>
<dbReference type="InterPro" id="IPR028342">
    <property type="entry name" value="MtrH"/>
</dbReference>
<dbReference type="PIRSF" id="PIRSF004960">
    <property type="entry name" value="MtrH_MtxH"/>
    <property type="match status" value="1"/>
</dbReference>
<evidence type="ECO:0000313" key="4">
    <source>
        <dbReference type="EMBL" id="AEH60617.1"/>
    </source>
</evidence>